<keyword evidence="8" id="KW-0411">Iron-sulfur</keyword>
<dbReference type="InterPro" id="IPR006311">
    <property type="entry name" value="TAT_signal"/>
</dbReference>
<evidence type="ECO:0000256" key="7">
    <source>
        <dbReference type="ARBA" id="ARBA00023004"/>
    </source>
</evidence>
<keyword evidence="7" id="KW-0408">Iron</keyword>
<dbReference type="InterPro" id="IPR006657">
    <property type="entry name" value="MoPterin_dinucl-bd_dom"/>
</dbReference>
<dbReference type="Gene3D" id="3.40.50.12440">
    <property type="match status" value="4"/>
</dbReference>
<dbReference type="GO" id="GO:0051536">
    <property type="term" value="F:iron-sulfur cluster binding"/>
    <property type="evidence" value="ECO:0007669"/>
    <property type="project" value="UniProtKB-KW"/>
</dbReference>
<keyword evidence="4" id="KW-0479">Metal-binding</keyword>
<organism evidence="9 10">
    <name type="scientific">Denitratisoma oestradiolicum</name>
    <dbReference type="NCBI Taxonomy" id="311182"/>
    <lineage>
        <taxon>Bacteria</taxon>
        <taxon>Pseudomonadati</taxon>
        <taxon>Pseudomonadota</taxon>
        <taxon>Betaproteobacteria</taxon>
        <taxon>Nitrosomonadales</taxon>
        <taxon>Sterolibacteriaceae</taxon>
        <taxon>Denitratisoma</taxon>
    </lineage>
</organism>
<keyword evidence="6" id="KW-0560">Oxidoreductase</keyword>
<evidence type="ECO:0000256" key="4">
    <source>
        <dbReference type="ARBA" id="ARBA00022723"/>
    </source>
</evidence>
<reference evidence="9 10" key="1">
    <citation type="submission" date="2020-03" db="EMBL/GenBank/DDBJ databases">
        <authorList>
            <consortium name="Genoscope - CEA"/>
            <person name="William W."/>
        </authorList>
    </citation>
    <scope>NUCLEOTIDE SEQUENCE [LARGE SCALE GENOMIC DNA]</scope>
    <source>
        <strain evidence="10">DSM 16959</strain>
    </source>
</reference>
<dbReference type="EMBL" id="LR778301">
    <property type="protein sequence ID" value="CAB1370466.1"/>
    <property type="molecule type" value="Genomic_DNA"/>
</dbReference>
<evidence type="ECO:0000256" key="3">
    <source>
        <dbReference type="ARBA" id="ARBA00022505"/>
    </source>
</evidence>
<dbReference type="AlphaFoldDB" id="A0A6S6YCR0"/>
<dbReference type="OrthoDB" id="9815647at2"/>
<protein>
    <submittedName>
        <fullName evidence="9">Putative steroid C25 dehydrogenase-like alpha subunit</fullName>
    </submittedName>
</protein>
<dbReference type="PANTHER" id="PTHR43742:SF6">
    <property type="entry name" value="OXIDOREDUCTASE YYAE-RELATED"/>
    <property type="match status" value="1"/>
</dbReference>
<dbReference type="Proteomes" id="UP000515733">
    <property type="component" value="Chromosome"/>
</dbReference>
<dbReference type="Pfam" id="PF00384">
    <property type="entry name" value="Molybdopterin"/>
    <property type="match status" value="1"/>
</dbReference>
<comment type="cofactor">
    <cofactor evidence="1">
        <name>Mo-bis(molybdopterin guanine dinucleotide)</name>
        <dbReference type="ChEBI" id="CHEBI:60539"/>
    </cofactor>
</comment>
<name>A0A6S6YCR0_9PROT</name>
<dbReference type="RefSeq" id="WP_145771531.1">
    <property type="nucleotide sequence ID" value="NZ_LR778301.1"/>
</dbReference>
<dbReference type="PANTHER" id="PTHR43742">
    <property type="entry name" value="TRIMETHYLAMINE-N-OXIDE REDUCTASE"/>
    <property type="match status" value="1"/>
</dbReference>
<proteinExistence type="inferred from homology"/>
<keyword evidence="3" id="KW-0500">Molybdenum</keyword>
<dbReference type="InterPro" id="IPR006963">
    <property type="entry name" value="Mopterin_OxRdtase_4Fe-4S_dom"/>
</dbReference>
<dbReference type="InterPro" id="IPR006656">
    <property type="entry name" value="Mopterin_OxRdtase"/>
</dbReference>
<evidence type="ECO:0000256" key="2">
    <source>
        <dbReference type="ARBA" id="ARBA00010312"/>
    </source>
</evidence>
<dbReference type="Gene3D" id="3.40.228.10">
    <property type="entry name" value="Dimethylsulfoxide Reductase, domain 2"/>
    <property type="match status" value="1"/>
</dbReference>
<dbReference type="KEGG" id="doe:DENOEST_3312"/>
<dbReference type="SUPFAM" id="SSF53706">
    <property type="entry name" value="Formate dehydrogenase/DMSO reductase, domains 1-3"/>
    <property type="match status" value="1"/>
</dbReference>
<keyword evidence="10" id="KW-1185">Reference proteome</keyword>
<dbReference type="Pfam" id="PF01568">
    <property type="entry name" value="Molydop_binding"/>
    <property type="match status" value="1"/>
</dbReference>
<keyword evidence="5" id="KW-0732">Signal</keyword>
<evidence type="ECO:0000313" key="9">
    <source>
        <dbReference type="EMBL" id="CAB1370466.1"/>
    </source>
</evidence>
<evidence type="ECO:0000256" key="8">
    <source>
        <dbReference type="ARBA" id="ARBA00023014"/>
    </source>
</evidence>
<dbReference type="GO" id="GO:0043546">
    <property type="term" value="F:molybdopterin cofactor binding"/>
    <property type="evidence" value="ECO:0007669"/>
    <property type="project" value="InterPro"/>
</dbReference>
<dbReference type="InterPro" id="IPR050612">
    <property type="entry name" value="Prok_Mopterin_Oxidored"/>
</dbReference>
<dbReference type="PROSITE" id="PS51318">
    <property type="entry name" value="TAT"/>
    <property type="match status" value="1"/>
</dbReference>
<sequence length="966" mass="108116">MNPAKPGRRQFILGTTANLTAASLGLYNLRPQEALAAGDAAPVGLRQAARAIRYDDYSDIWRNKWKWDKVVKGTHTRANCISACAWDVYVKDGIAWREEQAAIYEPSRPDIPDFNPRGCQKGACYSHLQVAESRITHPLKRMGERGEGKWKRISWSEALDEIADKLIDAAIAQGTESIIFDDGTTNAGNGPESAGDIRFAEAIQATRIDSWAGVSDMPMGAVQTWGMYNCEGTADDWFRSDYIVVWVGNPVYTRIPEVHFMHEARYRGAKLVVVAPDLSPSTVHADLWLNIKPETDAALGLACAQVMIEEKLFKQDYLLEQTDLPFLVRQDTGRYLRQSDLEPGGADNALYLWDEVSARPVVAPGCEGDGSGGRSLRLGALRPALSGTFTAKLANGGSVTVETVFDRLRAMLDKEYRPEQAAAVTGLNPSLIRRFAREMAAAPRAMIFASWGACKHYHSDLFQRAMILLMNLTGNQGKAGAGMRIAAWWGLDGLEAMIDASLSLMDKLRLIPKALRGLTPRDYEQIFTDISDKSPITPLMVFLYVHGGYKEMWDQPHLQDPALPRNISQYMRESLDKHWMHVHPAEDRSPKAYIFTGCNPLRRWPSPQIARDKLWPKLDLVVSVNFRMSTSSLFADYILPVAGYYEKYGIKYAQSYLPYIIVSDKATEPLGEAKSDWETFGLISKHVAERARARGIGPVRGYQDQPLDLGGTYARHTSDGKYDPTDPEDPVKLMDAIFANSPSVTAKSGREALQMGAVPVISRPRPSPVYANYSDFEKGDTHWPHRDFIEKKVAWPTLSGRQQFYLDHPWFMEGGESLPVHKDPPHAKSKFPLRINGGHNRWSIHAIWRDLPLLLRLERGQPVCFMNPADTDPRGIRDGDMVRVFNDHGHFECMVKVAAATAPGEVIIYHAWEAYQFKDWRGQQEPVEAPWKALHLAGGYSHLHYRMFYGGPSHAPRGAPVEVAKA</sequence>
<accession>A0A6S6YCR0</accession>
<evidence type="ECO:0000313" key="10">
    <source>
        <dbReference type="Proteomes" id="UP000515733"/>
    </source>
</evidence>
<dbReference type="InterPro" id="IPR009010">
    <property type="entry name" value="Asp_de-COase-like_dom_sf"/>
</dbReference>
<dbReference type="GO" id="GO:0046872">
    <property type="term" value="F:metal ion binding"/>
    <property type="evidence" value="ECO:0007669"/>
    <property type="project" value="UniProtKB-KW"/>
</dbReference>
<comment type="similarity">
    <text evidence="2">Belongs to the prokaryotic molybdopterin-containing oxidoreductase family.</text>
</comment>
<evidence type="ECO:0000256" key="6">
    <source>
        <dbReference type="ARBA" id="ARBA00023002"/>
    </source>
</evidence>
<gene>
    <name evidence="9" type="primary">s25dA</name>
    <name evidence="9" type="ORF">DENOEST_3312</name>
</gene>
<dbReference type="GO" id="GO:0016491">
    <property type="term" value="F:oxidoreductase activity"/>
    <property type="evidence" value="ECO:0007669"/>
    <property type="project" value="UniProtKB-KW"/>
</dbReference>
<dbReference type="PROSITE" id="PS51669">
    <property type="entry name" value="4FE4S_MOW_BIS_MGD"/>
    <property type="match status" value="1"/>
</dbReference>
<evidence type="ECO:0000256" key="5">
    <source>
        <dbReference type="ARBA" id="ARBA00022729"/>
    </source>
</evidence>
<evidence type="ECO:0000256" key="1">
    <source>
        <dbReference type="ARBA" id="ARBA00001942"/>
    </source>
</evidence>
<dbReference type="SUPFAM" id="SSF50692">
    <property type="entry name" value="ADC-like"/>
    <property type="match status" value="1"/>
</dbReference>